<dbReference type="GO" id="GO:0016757">
    <property type="term" value="F:glycosyltransferase activity"/>
    <property type="evidence" value="ECO:0007669"/>
    <property type="project" value="UniProtKB-KW"/>
</dbReference>
<evidence type="ECO:0000313" key="4">
    <source>
        <dbReference type="EMBL" id="WGH78717.1"/>
    </source>
</evidence>
<dbReference type="Gene3D" id="3.40.50.2000">
    <property type="entry name" value="Glycogen Phosphorylase B"/>
    <property type="match status" value="2"/>
</dbReference>
<keyword evidence="1 4" id="KW-0328">Glycosyltransferase</keyword>
<organism evidence="4 5">
    <name type="scientific">Jannaschia ovalis</name>
    <dbReference type="NCBI Taxonomy" id="3038773"/>
    <lineage>
        <taxon>Bacteria</taxon>
        <taxon>Pseudomonadati</taxon>
        <taxon>Pseudomonadota</taxon>
        <taxon>Alphaproteobacteria</taxon>
        <taxon>Rhodobacterales</taxon>
        <taxon>Roseobacteraceae</taxon>
        <taxon>Jannaschia</taxon>
    </lineage>
</organism>
<dbReference type="EC" id="2.4.-.-" evidence="4"/>
<accession>A0ABY8LBL4</accession>
<dbReference type="PANTHER" id="PTHR12526">
    <property type="entry name" value="GLYCOSYLTRANSFERASE"/>
    <property type="match status" value="1"/>
</dbReference>
<protein>
    <submittedName>
        <fullName evidence="4">Glycosyltransferase family 4 protein</fullName>
        <ecNumber evidence="4">2.4.-.-</ecNumber>
    </submittedName>
</protein>
<proteinExistence type="predicted"/>
<dbReference type="PANTHER" id="PTHR12526:SF510">
    <property type="entry name" value="D-INOSITOL 3-PHOSPHATE GLYCOSYLTRANSFERASE"/>
    <property type="match status" value="1"/>
</dbReference>
<name>A0ABY8LBL4_9RHOB</name>
<reference evidence="4 5" key="1">
    <citation type="submission" date="2023-04" db="EMBL/GenBank/DDBJ databases">
        <title>Jannaschia ovalis sp. nov., a marine bacterium isolated from sea tidal flat.</title>
        <authorList>
            <person name="Kwon D.Y."/>
            <person name="Kim J.-J."/>
        </authorList>
    </citation>
    <scope>NUCLEOTIDE SEQUENCE [LARGE SCALE GENOMIC DNA]</scope>
    <source>
        <strain evidence="4 5">GRR-S6-38</strain>
    </source>
</reference>
<dbReference type="CDD" id="cd03801">
    <property type="entry name" value="GT4_PimA-like"/>
    <property type="match status" value="1"/>
</dbReference>
<sequence length="261" mass="28153">MNTLGPFLADRIATVSQFARPARPLLPVAKRTHVIHSPFEFPPSPDRDAARAELLDEIGAGEAPLLLGYFGALVPRKRPLDFVRAVAATAKALPDRDVRGLLFGLAILPNKPLDHDAKALAEDLGIGDQIHLMGFRNPIAGPMAAMDTMLVPAENEPFGRTLIETMHLGTPVIATRHGGNIEAIEDGVTGRLVPLGDPEAMAGAVIQLERDPDLRARIVAAARSGLEERYGTARHVRLISALYEDLVPAHRRRGDLRPALA</sequence>
<dbReference type="InterPro" id="IPR001296">
    <property type="entry name" value="Glyco_trans_1"/>
</dbReference>
<evidence type="ECO:0000259" key="3">
    <source>
        <dbReference type="Pfam" id="PF00534"/>
    </source>
</evidence>
<dbReference type="SUPFAM" id="SSF53756">
    <property type="entry name" value="UDP-Glycosyltransferase/glycogen phosphorylase"/>
    <property type="match status" value="1"/>
</dbReference>
<feature type="domain" description="Glycosyl transferase family 1" evidence="3">
    <location>
        <begin position="57"/>
        <end position="223"/>
    </location>
</feature>
<dbReference type="EMBL" id="CP122537">
    <property type="protein sequence ID" value="WGH78717.1"/>
    <property type="molecule type" value="Genomic_DNA"/>
</dbReference>
<keyword evidence="2 4" id="KW-0808">Transferase</keyword>
<evidence type="ECO:0000256" key="1">
    <source>
        <dbReference type="ARBA" id="ARBA00022676"/>
    </source>
</evidence>
<gene>
    <name evidence="4" type="ORF">P8627_00195</name>
</gene>
<dbReference type="Pfam" id="PF00534">
    <property type="entry name" value="Glycos_transf_1"/>
    <property type="match status" value="1"/>
</dbReference>
<dbReference type="RefSeq" id="WP_279965468.1">
    <property type="nucleotide sequence ID" value="NZ_CP122537.1"/>
</dbReference>
<evidence type="ECO:0000256" key="2">
    <source>
        <dbReference type="ARBA" id="ARBA00022679"/>
    </source>
</evidence>
<evidence type="ECO:0000313" key="5">
    <source>
        <dbReference type="Proteomes" id="UP001243420"/>
    </source>
</evidence>
<dbReference type="Proteomes" id="UP001243420">
    <property type="component" value="Chromosome"/>
</dbReference>
<keyword evidence="5" id="KW-1185">Reference proteome</keyword>